<reference evidence="9 10" key="1">
    <citation type="submission" date="2020-10" db="EMBL/GenBank/DDBJ databases">
        <title>The genome sequence of Chitinilyticum litopenaei 4Y14.</title>
        <authorList>
            <person name="Liu Y."/>
        </authorList>
    </citation>
    <scope>NUCLEOTIDE SEQUENCE [LARGE SCALE GENOMIC DNA]</scope>
    <source>
        <strain evidence="9 10">4Y14</strain>
    </source>
</reference>
<comment type="subcellular location">
    <subcellularLocation>
        <location evidence="1">Membrane</location>
    </subcellularLocation>
</comment>
<feature type="coiled-coil region" evidence="5">
    <location>
        <begin position="271"/>
        <end position="326"/>
    </location>
</feature>
<dbReference type="PROSITE" id="PS50111">
    <property type="entry name" value="CHEMOTAXIS_TRANSDUC_2"/>
    <property type="match status" value="1"/>
</dbReference>
<evidence type="ECO:0000259" key="8">
    <source>
        <dbReference type="PROSITE" id="PS50111"/>
    </source>
</evidence>
<dbReference type="GO" id="GO:0006935">
    <property type="term" value="P:chemotaxis"/>
    <property type="evidence" value="ECO:0007669"/>
    <property type="project" value="UniProtKB-KW"/>
</dbReference>
<dbReference type="GO" id="GO:0007165">
    <property type="term" value="P:signal transduction"/>
    <property type="evidence" value="ECO:0007669"/>
    <property type="project" value="UniProtKB-KW"/>
</dbReference>
<keyword evidence="7" id="KW-1133">Transmembrane helix</keyword>
<dbReference type="PANTHER" id="PTHR43531">
    <property type="entry name" value="PROTEIN ICFG"/>
    <property type="match status" value="1"/>
</dbReference>
<dbReference type="SUPFAM" id="SSF58104">
    <property type="entry name" value="Methyl-accepting chemotaxis protein (MCP) signaling domain"/>
    <property type="match status" value="1"/>
</dbReference>
<dbReference type="EMBL" id="JADFUA010000005">
    <property type="protein sequence ID" value="MBE9609649.1"/>
    <property type="molecule type" value="Genomic_DNA"/>
</dbReference>
<dbReference type="Gene3D" id="1.10.287.950">
    <property type="entry name" value="Methyl-accepting chemotaxis protein"/>
    <property type="match status" value="1"/>
</dbReference>
<feature type="region of interest" description="Disordered" evidence="6">
    <location>
        <begin position="509"/>
        <end position="544"/>
    </location>
</feature>
<feature type="transmembrane region" description="Helical" evidence="7">
    <location>
        <begin position="15"/>
        <end position="35"/>
    </location>
</feature>
<dbReference type="GO" id="GO:0004888">
    <property type="term" value="F:transmembrane signaling receptor activity"/>
    <property type="evidence" value="ECO:0007669"/>
    <property type="project" value="InterPro"/>
</dbReference>
<feature type="domain" description="Methyl-accepting transducer" evidence="8">
    <location>
        <begin position="277"/>
        <end position="492"/>
    </location>
</feature>
<keyword evidence="7" id="KW-0472">Membrane</keyword>
<proteinExistence type="inferred from homology"/>
<dbReference type="AlphaFoldDB" id="A0A8J7KAZ2"/>
<evidence type="ECO:0000256" key="2">
    <source>
        <dbReference type="ARBA" id="ARBA00022500"/>
    </source>
</evidence>
<dbReference type="Pfam" id="PF12729">
    <property type="entry name" value="4HB_MCP_1"/>
    <property type="match status" value="1"/>
</dbReference>
<dbReference type="PRINTS" id="PR00260">
    <property type="entry name" value="CHEMTRNSDUCR"/>
</dbReference>
<keyword evidence="7" id="KW-0812">Transmembrane</keyword>
<comment type="caution">
    <text evidence="9">The sequence shown here is derived from an EMBL/GenBank/DDBJ whole genome shotgun (WGS) entry which is preliminary data.</text>
</comment>
<evidence type="ECO:0000313" key="10">
    <source>
        <dbReference type="Proteomes" id="UP000604481"/>
    </source>
</evidence>
<protein>
    <submittedName>
        <fullName evidence="9">Methyl-accepting chemotaxis protein</fullName>
    </submittedName>
</protein>
<evidence type="ECO:0000256" key="1">
    <source>
        <dbReference type="ARBA" id="ARBA00004370"/>
    </source>
</evidence>
<dbReference type="RefSeq" id="WP_194116179.1">
    <property type="nucleotide sequence ID" value="NZ_JADFUA010000005.1"/>
</dbReference>
<keyword evidence="10" id="KW-1185">Reference proteome</keyword>
<dbReference type="SMART" id="SM00283">
    <property type="entry name" value="MA"/>
    <property type="match status" value="1"/>
</dbReference>
<dbReference type="InterPro" id="IPR004089">
    <property type="entry name" value="MCPsignal_dom"/>
</dbReference>
<dbReference type="PANTHER" id="PTHR43531:SF11">
    <property type="entry name" value="METHYL-ACCEPTING CHEMOTAXIS PROTEIN 3"/>
    <property type="match status" value="1"/>
</dbReference>
<name>A0A8J7KAZ2_9NEIS</name>
<dbReference type="InterPro" id="IPR024478">
    <property type="entry name" value="HlyB_4HB_MCP"/>
</dbReference>
<evidence type="ECO:0000313" key="9">
    <source>
        <dbReference type="EMBL" id="MBE9609649.1"/>
    </source>
</evidence>
<dbReference type="FunFam" id="1.10.287.950:FF:000001">
    <property type="entry name" value="Methyl-accepting chemotaxis sensory transducer"/>
    <property type="match status" value="1"/>
</dbReference>
<evidence type="ECO:0000256" key="3">
    <source>
        <dbReference type="ARBA" id="ARBA00029447"/>
    </source>
</evidence>
<evidence type="ECO:0000256" key="7">
    <source>
        <dbReference type="SAM" id="Phobius"/>
    </source>
</evidence>
<comment type="similarity">
    <text evidence="3">Belongs to the methyl-accepting chemotaxis (MCP) protein family.</text>
</comment>
<accession>A0A8J7KAZ2</accession>
<organism evidence="9 10">
    <name type="scientific">Chitinilyticum piscinae</name>
    <dbReference type="NCBI Taxonomy" id="2866724"/>
    <lineage>
        <taxon>Bacteria</taxon>
        <taxon>Pseudomonadati</taxon>
        <taxon>Pseudomonadota</taxon>
        <taxon>Betaproteobacteria</taxon>
        <taxon>Neisseriales</taxon>
        <taxon>Chitinibacteraceae</taxon>
        <taxon>Chitinilyticum</taxon>
    </lineage>
</organism>
<keyword evidence="4" id="KW-0807">Transducer</keyword>
<dbReference type="GO" id="GO:0005886">
    <property type="term" value="C:plasma membrane"/>
    <property type="evidence" value="ECO:0007669"/>
    <property type="project" value="TreeGrafter"/>
</dbReference>
<evidence type="ECO:0000256" key="5">
    <source>
        <dbReference type="SAM" id="Coils"/>
    </source>
</evidence>
<keyword evidence="5" id="KW-0175">Coiled coil</keyword>
<evidence type="ECO:0000256" key="4">
    <source>
        <dbReference type="PROSITE-ProRule" id="PRU00284"/>
    </source>
</evidence>
<sequence>MGNTKSMSVALRLSLGFGLVVLLLVVAVMVSLNGLRRVSDQVSYMLHDSNPRKAMAEDTNSALDTMRIDYRTILLETDTSVFPPIVASYEAAKKDFYENLKKLDEDISTDDGATAKEKELLAQIREQVPPAMQAIEQAFKLGAENKAEEGILVMRNSIPIVKKLKSALLGMSAEQSHLNELAGKSVEQTLATLTIVLMVVAGIAVLLAGVTAWLITRSLTRTLGGEPDQVARIMNEMAQGELNVELKLRPGDNSSLAYAISQMVERLRGIIMDVKNNADNLSAAAQQLSSTSLGLSQSASESAASIEETSSSIEEMSASINQTNDNAKVTENIASKAAREAAEGGTAVNETVLAMRQIAEKIRIIDDIAYKTNLLALNAAIEAARAGEHGKGFAVVAAEVRKLAERSQIAAQEIGGVASSSVALAERAGTLLEEIVRSSTKTSDLVQEIAAAANEQASGVGQINSAVQQINGATQQNASSSEELASTAEEVSGQAASLQETVSFFRIDGAGSRSASGSKPRRQELTQPSRRPSAPPSEHDFVRF</sequence>
<dbReference type="InterPro" id="IPR051310">
    <property type="entry name" value="MCP_chemotaxis"/>
</dbReference>
<dbReference type="Pfam" id="PF00015">
    <property type="entry name" value="MCPsignal"/>
    <property type="match status" value="1"/>
</dbReference>
<dbReference type="Proteomes" id="UP000604481">
    <property type="component" value="Unassembled WGS sequence"/>
</dbReference>
<feature type="transmembrane region" description="Helical" evidence="7">
    <location>
        <begin position="190"/>
        <end position="215"/>
    </location>
</feature>
<dbReference type="InterPro" id="IPR004090">
    <property type="entry name" value="Chemotax_Me-accpt_rcpt"/>
</dbReference>
<keyword evidence="2" id="KW-0145">Chemotaxis</keyword>
<evidence type="ECO:0000256" key="6">
    <source>
        <dbReference type="SAM" id="MobiDB-lite"/>
    </source>
</evidence>
<gene>
    <name evidence="9" type="ORF">INR99_09810</name>
</gene>